<organism evidence="12 13">
    <name type="scientific">Talaromyces proteolyticus</name>
    <dbReference type="NCBI Taxonomy" id="1131652"/>
    <lineage>
        <taxon>Eukaryota</taxon>
        <taxon>Fungi</taxon>
        <taxon>Dikarya</taxon>
        <taxon>Ascomycota</taxon>
        <taxon>Pezizomycotina</taxon>
        <taxon>Eurotiomycetes</taxon>
        <taxon>Eurotiomycetidae</taxon>
        <taxon>Eurotiales</taxon>
        <taxon>Trichocomaceae</taxon>
        <taxon>Talaromyces</taxon>
        <taxon>Talaromyces sect. Bacilispori</taxon>
    </lineage>
</organism>
<dbReference type="GeneID" id="70241665"/>
<feature type="transmembrane region" description="Helical" evidence="10">
    <location>
        <begin position="40"/>
        <end position="62"/>
    </location>
</feature>
<dbReference type="SFLD" id="SFLDG01168">
    <property type="entry name" value="Ferric_reductase_subgroup_(FRE"/>
    <property type="match status" value="1"/>
</dbReference>
<feature type="transmembrane region" description="Helical" evidence="10">
    <location>
        <begin position="129"/>
        <end position="151"/>
    </location>
</feature>
<dbReference type="InterPro" id="IPR013130">
    <property type="entry name" value="Fe3_Rdtase_TM_dom"/>
</dbReference>
<dbReference type="InterPro" id="IPR051410">
    <property type="entry name" value="Ferric/Cupric_Reductase"/>
</dbReference>
<dbReference type="GO" id="GO:0015677">
    <property type="term" value="P:copper ion import"/>
    <property type="evidence" value="ECO:0007669"/>
    <property type="project" value="TreeGrafter"/>
</dbReference>
<dbReference type="Pfam" id="PF08022">
    <property type="entry name" value="FAD_binding_8"/>
    <property type="match status" value="1"/>
</dbReference>
<proteinExistence type="inferred from homology"/>
<dbReference type="InterPro" id="IPR017927">
    <property type="entry name" value="FAD-bd_FR_type"/>
</dbReference>
<dbReference type="InterPro" id="IPR013121">
    <property type="entry name" value="Fe_red_NAD-bd_6"/>
</dbReference>
<keyword evidence="5" id="KW-0249">Electron transport</keyword>
<evidence type="ECO:0000313" key="13">
    <source>
        <dbReference type="Proteomes" id="UP001201262"/>
    </source>
</evidence>
<dbReference type="InterPro" id="IPR013112">
    <property type="entry name" value="FAD-bd_8"/>
</dbReference>
<evidence type="ECO:0000256" key="7">
    <source>
        <dbReference type="ARBA" id="ARBA00023002"/>
    </source>
</evidence>
<dbReference type="GO" id="GO:0000293">
    <property type="term" value="F:ferric-chelate reductase activity"/>
    <property type="evidence" value="ECO:0007669"/>
    <property type="project" value="UniProtKB-ARBA"/>
</dbReference>
<evidence type="ECO:0000256" key="9">
    <source>
        <dbReference type="ARBA" id="ARBA00023136"/>
    </source>
</evidence>
<comment type="similarity">
    <text evidence="2">Belongs to the ferric reductase (FRE) family.</text>
</comment>
<evidence type="ECO:0000256" key="1">
    <source>
        <dbReference type="ARBA" id="ARBA00004141"/>
    </source>
</evidence>
<dbReference type="InterPro" id="IPR039261">
    <property type="entry name" value="FNR_nucleotide-bd"/>
</dbReference>
<keyword evidence="9 10" id="KW-0472">Membrane</keyword>
<evidence type="ECO:0000313" key="12">
    <source>
        <dbReference type="EMBL" id="KAH8696592.1"/>
    </source>
</evidence>
<comment type="caution">
    <text evidence="12">The sequence shown here is derived from an EMBL/GenBank/DDBJ whole genome shotgun (WGS) entry which is preliminary data.</text>
</comment>
<dbReference type="GO" id="GO:0006879">
    <property type="term" value="P:intracellular iron ion homeostasis"/>
    <property type="evidence" value="ECO:0007669"/>
    <property type="project" value="TreeGrafter"/>
</dbReference>
<evidence type="ECO:0000256" key="8">
    <source>
        <dbReference type="ARBA" id="ARBA00023065"/>
    </source>
</evidence>
<evidence type="ECO:0000256" key="3">
    <source>
        <dbReference type="ARBA" id="ARBA00022448"/>
    </source>
</evidence>
<reference evidence="12" key="1">
    <citation type="submission" date="2021-12" db="EMBL/GenBank/DDBJ databases">
        <title>Convergent genome expansion in fungi linked to evolution of root-endophyte symbiosis.</title>
        <authorList>
            <consortium name="DOE Joint Genome Institute"/>
            <person name="Ke Y.-H."/>
            <person name="Bonito G."/>
            <person name="Liao H.-L."/>
            <person name="Looney B."/>
            <person name="Rojas-Flechas A."/>
            <person name="Nash J."/>
            <person name="Hameed K."/>
            <person name="Schadt C."/>
            <person name="Martin F."/>
            <person name="Crous P.W."/>
            <person name="Miettinen O."/>
            <person name="Magnuson J.K."/>
            <person name="Labbe J."/>
            <person name="Jacobson D."/>
            <person name="Doktycz M.J."/>
            <person name="Veneault-Fourrey C."/>
            <person name="Kuo A."/>
            <person name="Mondo S."/>
            <person name="Calhoun S."/>
            <person name="Riley R."/>
            <person name="Ohm R."/>
            <person name="LaButti K."/>
            <person name="Andreopoulos B."/>
            <person name="Pangilinan J."/>
            <person name="Nolan M."/>
            <person name="Tritt A."/>
            <person name="Clum A."/>
            <person name="Lipzen A."/>
            <person name="Daum C."/>
            <person name="Barry K."/>
            <person name="Grigoriev I.V."/>
            <person name="Vilgalys R."/>
        </authorList>
    </citation>
    <scope>NUCLEOTIDE SEQUENCE</scope>
    <source>
        <strain evidence="12">PMI_201</strain>
    </source>
</reference>
<evidence type="ECO:0000259" key="11">
    <source>
        <dbReference type="PROSITE" id="PS51384"/>
    </source>
</evidence>
<dbReference type="SUPFAM" id="SSF52343">
    <property type="entry name" value="Ferredoxin reductase-like, C-terminal NADP-linked domain"/>
    <property type="match status" value="1"/>
</dbReference>
<dbReference type="Gene3D" id="3.40.50.80">
    <property type="entry name" value="Nucleotide-binding domain of ferredoxin-NADP reductase (FNR) module"/>
    <property type="match status" value="1"/>
</dbReference>
<feature type="transmembrane region" description="Helical" evidence="10">
    <location>
        <begin position="171"/>
        <end position="192"/>
    </location>
</feature>
<evidence type="ECO:0000256" key="6">
    <source>
        <dbReference type="ARBA" id="ARBA00022989"/>
    </source>
</evidence>
<dbReference type="PANTHER" id="PTHR32361">
    <property type="entry name" value="FERRIC/CUPRIC REDUCTASE TRANSMEMBRANE COMPONENT"/>
    <property type="match status" value="1"/>
</dbReference>
<dbReference type="Pfam" id="PF08030">
    <property type="entry name" value="NAD_binding_6"/>
    <property type="match status" value="1"/>
</dbReference>
<keyword evidence="13" id="KW-1185">Reference proteome</keyword>
<evidence type="ECO:0000256" key="2">
    <source>
        <dbReference type="ARBA" id="ARBA00006278"/>
    </source>
</evidence>
<dbReference type="PANTHER" id="PTHR32361:SF12">
    <property type="entry name" value="PUTATIVE (AFU_ORTHOLOGUE AFUA_1G14340)-RELATED"/>
    <property type="match status" value="1"/>
</dbReference>
<feature type="transmembrane region" description="Helical" evidence="10">
    <location>
        <begin position="242"/>
        <end position="260"/>
    </location>
</feature>
<gene>
    <name evidence="12" type="ORF">BGW36DRAFT_297800</name>
</gene>
<dbReference type="CDD" id="cd06186">
    <property type="entry name" value="NOX_Duox_like_FAD_NADP"/>
    <property type="match status" value="1"/>
</dbReference>
<accession>A0AAD4PZQ0</accession>
<dbReference type="Proteomes" id="UP001201262">
    <property type="component" value="Unassembled WGS sequence"/>
</dbReference>
<sequence length="633" mass="71800">MSSSSGLQAHARAHTYATNYTYIYEYSRGLNGVDVPRDILITRTICGSLGFVAFIVLVSRMWERVHAYIRHISCLSGTRRQQLFWSFEGYSVWPAIKKYVIHSPLFWKRHHREFQLSSAMNMGVLPTRIHTILLVLYAASQLAYCAILDYAVNERAALVAELRGRSGTLAVLNMIPLVLFAGRNNLLIWLLGISYDTYNMFHRCLGRMVVLETIVHTTSWFVNASNEQSFTDAIDRIRTTPFFAHGALGTVAMLFIFIQSPSPIRHAFYETFLHLHQFAALLATIGVYYHMHLDALPQLPWIYLVIGIWIFERSMRWLLRFRMNISLRNGRTMVVVKALPGEACRVTFHLPHRVYIKPGSHVYAFIPTVAWWMSHPFSVAWVDPATCVTPPSHPVAALKGTIDLNGTSRSPSPSRLEKQMMDDAPYETLHKHKTSISLIIAARSGMTRKLYNKAMACPNKTLRTFGFIEGPYYSDSCTMGSYGTAILFSGGAGITHHILHVRDLLIRADEGSVATQSIYLIWSVRSTESLNWVREWMDQIFRLPNRRQMLIIKLFISKPKTRHGIKSPSKTVQMFPGRCRPSAILKDALPKRIGATVVSVCGPGAFADEVRAATRENMARGMTVDFVEESFSW</sequence>
<evidence type="ECO:0000256" key="10">
    <source>
        <dbReference type="SAM" id="Phobius"/>
    </source>
</evidence>
<dbReference type="EMBL" id="JAJTJA010000007">
    <property type="protein sequence ID" value="KAH8696592.1"/>
    <property type="molecule type" value="Genomic_DNA"/>
</dbReference>
<dbReference type="GO" id="GO:0005886">
    <property type="term" value="C:plasma membrane"/>
    <property type="evidence" value="ECO:0007669"/>
    <property type="project" value="TreeGrafter"/>
</dbReference>
<dbReference type="AlphaFoldDB" id="A0AAD4PZQ0"/>
<dbReference type="SFLD" id="SFLDS00052">
    <property type="entry name" value="Ferric_Reductase_Domain"/>
    <property type="match status" value="1"/>
</dbReference>
<dbReference type="PROSITE" id="PS51384">
    <property type="entry name" value="FAD_FR"/>
    <property type="match status" value="1"/>
</dbReference>
<keyword evidence="4 10" id="KW-0812">Transmembrane</keyword>
<keyword evidence="8" id="KW-0406">Ion transport</keyword>
<keyword evidence="7" id="KW-0560">Oxidoreductase</keyword>
<evidence type="ECO:0000256" key="4">
    <source>
        <dbReference type="ARBA" id="ARBA00022692"/>
    </source>
</evidence>
<evidence type="ECO:0000256" key="5">
    <source>
        <dbReference type="ARBA" id="ARBA00022982"/>
    </source>
</evidence>
<protein>
    <submittedName>
        <fullName evidence="12">Metalloreductase</fullName>
    </submittedName>
</protein>
<keyword evidence="6 10" id="KW-1133">Transmembrane helix</keyword>
<comment type="subcellular location">
    <subcellularLocation>
        <location evidence="1">Membrane</location>
        <topology evidence="1">Multi-pass membrane protein</topology>
    </subcellularLocation>
</comment>
<feature type="domain" description="FAD-binding FR-type" evidence="11">
    <location>
        <begin position="314"/>
        <end position="478"/>
    </location>
</feature>
<feature type="transmembrane region" description="Helical" evidence="10">
    <location>
        <begin position="272"/>
        <end position="289"/>
    </location>
</feature>
<name>A0AAD4PZQ0_9EURO</name>
<dbReference type="GO" id="GO:0006826">
    <property type="term" value="P:iron ion transport"/>
    <property type="evidence" value="ECO:0007669"/>
    <property type="project" value="TreeGrafter"/>
</dbReference>
<dbReference type="RefSeq" id="XP_046071528.1">
    <property type="nucleotide sequence ID" value="XM_046211378.1"/>
</dbReference>
<keyword evidence="3" id="KW-0813">Transport</keyword>
<feature type="transmembrane region" description="Helical" evidence="10">
    <location>
        <begin position="301"/>
        <end position="319"/>
    </location>
</feature>
<dbReference type="Pfam" id="PF01794">
    <property type="entry name" value="Ferric_reduct"/>
    <property type="match status" value="1"/>
</dbReference>